<feature type="compositionally biased region" description="Polar residues" evidence="1">
    <location>
        <begin position="27"/>
        <end position="43"/>
    </location>
</feature>
<feature type="region of interest" description="Disordered" evidence="1">
    <location>
        <begin position="1"/>
        <end position="73"/>
    </location>
</feature>
<proteinExistence type="predicted"/>
<protein>
    <submittedName>
        <fullName evidence="2">Uncharacterized protein</fullName>
    </submittedName>
</protein>
<dbReference type="VEuPathDB" id="FungiDB:TREMEDRAFT_59221"/>
<evidence type="ECO:0000313" key="2">
    <source>
        <dbReference type="EMBL" id="RXK38386.1"/>
    </source>
</evidence>
<dbReference type="InParanoid" id="A0A4Q1BKZ2"/>
<name>A0A4Q1BKZ2_TREME</name>
<dbReference type="AlphaFoldDB" id="A0A4Q1BKZ2"/>
<dbReference type="Proteomes" id="UP000289152">
    <property type="component" value="Unassembled WGS sequence"/>
</dbReference>
<feature type="compositionally biased region" description="Acidic residues" evidence="1">
    <location>
        <begin position="128"/>
        <end position="151"/>
    </location>
</feature>
<comment type="caution">
    <text evidence="2">The sequence shown here is derived from an EMBL/GenBank/DDBJ whole genome shotgun (WGS) entry which is preliminary data.</text>
</comment>
<gene>
    <name evidence="2" type="ORF">M231_04295</name>
</gene>
<evidence type="ECO:0000313" key="3">
    <source>
        <dbReference type="Proteomes" id="UP000289152"/>
    </source>
</evidence>
<feature type="region of interest" description="Disordered" evidence="1">
    <location>
        <begin position="85"/>
        <end position="157"/>
    </location>
</feature>
<reference evidence="2 3" key="1">
    <citation type="submission" date="2016-06" db="EMBL/GenBank/DDBJ databases">
        <title>Evolution of pathogenesis and genome organization in the Tremellales.</title>
        <authorList>
            <person name="Cuomo C."/>
            <person name="Litvintseva A."/>
            <person name="Heitman J."/>
            <person name="Chen Y."/>
            <person name="Sun S."/>
            <person name="Springer D."/>
            <person name="Dromer F."/>
            <person name="Young S."/>
            <person name="Zeng Q."/>
            <person name="Chapman S."/>
            <person name="Gujja S."/>
            <person name="Saif S."/>
            <person name="Birren B."/>
        </authorList>
    </citation>
    <scope>NUCLEOTIDE SEQUENCE [LARGE SCALE GENOMIC DNA]</scope>
    <source>
        <strain evidence="2 3">ATCC 28783</strain>
    </source>
</reference>
<evidence type="ECO:0000256" key="1">
    <source>
        <dbReference type="SAM" id="MobiDB-lite"/>
    </source>
</evidence>
<keyword evidence="3" id="KW-1185">Reference proteome</keyword>
<feature type="region of interest" description="Disordered" evidence="1">
    <location>
        <begin position="206"/>
        <end position="246"/>
    </location>
</feature>
<sequence length="246" mass="28024">MLNSIKGTFRKKGSSKSTKSMIPPTPQSSSQVTYDDQIPSPQTDDFDTDFGRSEEPRTSYSHGTPFRQSGILDLNPVEQEVIYEEPEEFEYDPTLPDQAGQFTSENFDVGTDGIEFEEQTSINKYEGESDSETSSEDVDLSEEEEEEEEEEKQAIPEEMYNTIHNAYPYTSTEAGLLEFGPVNRWKYNRNIRKRVKGANSSWLDKYSTGLQEEGGTRGSSGKHTRFGEPLILYRGVDKERDEEDEE</sequence>
<accession>A0A4Q1BKZ2</accession>
<dbReference type="EMBL" id="SDIL01000048">
    <property type="protein sequence ID" value="RXK38386.1"/>
    <property type="molecule type" value="Genomic_DNA"/>
</dbReference>
<organism evidence="2 3">
    <name type="scientific">Tremella mesenterica</name>
    <name type="common">Jelly fungus</name>
    <dbReference type="NCBI Taxonomy" id="5217"/>
    <lineage>
        <taxon>Eukaryota</taxon>
        <taxon>Fungi</taxon>
        <taxon>Dikarya</taxon>
        <taxon>Basidiomycota</taxon>
        <taxon>Agaricomycotina</taxon>
        <taxon>Tremellomycetes</taxon>
        <taxon>Tremellales</taxon>
        <taxon>Tremellaceae</taxon>
        <taxon>Tremella</taxon>
    </lineage>
</organism>